<dbReference type="Proteomes" id="UP000827092">
    <property type="component" value="Unassembled WGS sequence"/>
</dbReference>
<sequence>MACSSSDRSKMESDDVIRVSKYGKKRAVAVLSEDEDEIDPLNLKKSAPPKKSQPFYRNLMLIWKAYPINAT</sequence>
<proteinExistence type="predicted"/>
<accession>A0AAV6TWZ2</accession>
<dbReference type="AlphaFoldDB" id="A0AAV6TWZ2"/>
<gene>
    <name evidence="1" type="ORF">JTE90_012411</name>
</gene>
<organism evidence="1 2">
    <name type="scientific">Oedothorax gibbosus</name>
    <dbReference type="NCBI Taxonomy" id="931172"/>
    <lineage>
        <taxon>Eukaryota</taxon>
        <taxon>Metazoa</taxon>
        <taxon>Ecdysozoa</taxon>
        <taxon>Arthropoda</taxon>
        <taxon>Chelicerata</taxon>
        <taxon>Arachnida</taxon>
        <taxon>Araneae</taxon>
        <taxon>Araneomorphae</taxon>
        <taxon>Entelegynae</taxon>
        <taxon>Araneoidea</taxon>
        <taxon>Linyphiidae</taxon>
        <taxon>Erigoninae</taxon>
        <taxon>Oedothorax</taxon>
    </lineage>
</organism>
<evidence type="ECO:0000313" key="1">
    <source>
        <dbReference type="EMBL" id="KAG8176158.1"/>
    </source>
</evidence>
<evidence type="ECO:0000313" key="2">
    <source>
        <dbReference type="Proteomes" id="UP000827092"/>
    </source>
</evidence>
<reference evidence="1 2" key="1">
    <citation type="journal article" date="2022" name="Nat. Ecol. Evol.">
        <title>A masculinizing supergene underlies an exaggerated male reproductive morph in a spider.</title>
        <authorList>
            <person name="Hendrickx F."/>
            <person name="De Corte Z."/>
            <person name="Sonet G."/>
            <person name="Van Belleghem S.M."/>
            <person name="Kostlbacher S."/>
            <person name="Vangestel C."/>
        </authorList>
    </citation>
    <scope>NUCLEOTIDE SEQUENCE [LARGE SCALE GENOMIC DNA]</scope>
    <source>
        <strain evidence="1">W744_W776</strain>
    </source>
</reference>
<protein>
    <submittedName>
        <fullName evidence="1">Uncharacterized protein</fullName>
    </submittedName>
</protein>
<comment type="caution">
    <text evidence="1">The sequence shown here is derived from an EMBL/GenBank/DDBJ whole genome shotgun (WGS) entry which is preliminary data.</text>
</comment>
<name>A0AAV6TWZ2_9ARAC</name>
<dbReference type="EMBL" id="JAFNEN010000916">
    <property type="protein sequence ID" value="KAG8176158.1"/>
    <property type="molecule type" value="Genomic_DNA"/>
</dbReference>
<keyword evidence="2" id="KW-1185">Reference proteome</keyword>